<dbReference type="InterPro" id="IPR013149">
    <property type="entry name" value="ADH-like_C"/>
</dbReference>
<dbReference type="Pfam" id="PF11951">
    <property type="entry name" value="Fungal_trans_2"/>
    <property type="match status" value="1"/>
</dbReference>
<dbReference type="Gene3D" id="3.90.180.10">
    <property type="entry name" value="Medium-chain alcohol dehydrogenases, catalytic domain"/>
    <property type="match status" value="1"/>
</dbReference>
<evidence type="ECO:0000313" key="4">
    <source>
        <dbReference type="Proteomes" id="UP000546213"/>
    </source>
</evidence>
<dbReference type="OrthoDB" id="3509362at2759"/>
<dbReference type="CDD" id="cd08276">
    <property type="entry name" value="MDR7"/>
    <property type="match status" value="1"/>
</dbReference>
<dbReference type="SUPFAM" id="SSF50129">
    <property type="entry name" value="GroES-like"/>
    <property type="match status" value="1"/>
</dbReference>
<comment type="caution">
    <text evidence="3">The sequence shown here is derived from an EMBL/GenBank/DDBJ whole genome shotgun (WGS) entry which is preliminary data.</text>
</comment>
<dbReference type="GO" id="GO:0016491">
    <property type="term" value="F:oxidoreductase activity"/>
    <property type="evidence" value="ECO:0007669"/>
    <property type="project" value="InterPro"/>
</dbReference>
<dbReference type="Gene3D" id="3.40.50.720">
    <property type="entry name" value="NAD(P)-binding Rossmann-like Domain"/>
    <property type="match status" value="1"/>
</dbReference>
<dbReference type="InterPro" id="IPR052711">
    <property type="entry name" value="Zinc_ADH-like"/>
</dbReference>
<evidence type="ECO:0000256" key="1">
    <source>
        <dbReference type="ARBA" id="ARBA00023242"/>
    </source>
</evidence>
<dbReference type="InterPro" id="IPR020843">
    <property type="entry name" value="ER"/>
</dbReference>
<dbReference type="PANTHER" id="PTHR45033:SF1">
    <property type="entry name" value="OXIDOREDUCTASE (EUROFUNG)"/>
    <property type="match status" value="1"/>
</dbReference>
<dbReference type="InterPro" id="IPR021858">
    <property type="entry name" value="Fun_TF"/>
</dbReference>
<dbReference type="Proteomes" id="UP000546213">
    <property type="component" value="Unassembled WGS sequence"/>
</dbReference>
<dbReference type="InterPro" id="IPR036291">
    <property type="entry name" value="NAD(P)-bd_dom_sf"/>
</dbReference>
<dbReference type="InterPro" id="IPR011032">
    <property type="entry name" value="GroES-like_sf"/>
</dbReference>
<gene>
    <name evidence="3" type="ORF">FPCIR_4261</name>
</gene>
<evidence type="ECO:0000313" key="3">
    <source>
        <dbReference type="EMBL" id="KAF5595995.1"/>
    </source>
</evidence>
<keyword evidence="4" id="KW-1185">Reference proteome</keyword>
<sequence>MSSTTFKQYWLPEKKGFDSLQLRTVPKEPPRLGQILVRVKAVSLNWRDGIVAIGTYPFPGPDALVPGSDGAGIVEAVGEGVTEWKVGDRVVANFTQEHIAGRLTRDVGLTQLGGEAQGLLGEYFIFPKTGVVKIPDYLSFEEASCLPCAALTAWNALYGLTPLRPGQTVLLQGTGGVSTFALQIAHAAGAKTIVTSSSDDKLAKAKDLGATYGINYSKTPDWAAEAMKITNGKGVDHIIEIGGTLTLQASFDTIGFNGQIHCIGHITNPDPLGAGKDLRGPDAAFLALDRLCVVRGVVVGSREQLQDMLECFEANEIRPVIDRVLSFENAREAYDYLWSSTHTGKVLAPLPLNLNSPKRRQAMNHYIRVLSELLTISKSNNSFLSDFLPLAMESPALAEALIAYSSGHMSHSDPSYTTVSLAARSRALFELSTTINRPDQTEVALSTCLILLTSEVCLGSHQSWYNHLIGAKHLIACAQSQADGSLVEGAQALRLTSEGRWILRNFAYHDIIGSVTLDTKPLLCPDYLGDITHEFDTYLGVASQILVYIGQITCLDLSTTDVEIGLYPSRNYLSIKHEIENWMCPAGTPPTLQAAAYAYRGAALIYLYRKMRRQLEGDHNFSLACGMSLNTLNDKLQTVVEDTLDSIGQVPENDVSESSLLFPLFIVGGEVERTDQMEFVRARLQMSYNKRGFRNISRTLEVLEELWVYRQIQNVLGGNRSDWEDILKSGAEPLLLT</sequence>
<dbReference type="Pfam" id="PF00107">
    <property type="entry name" value="ADH_zinc_N"/>
    <property type="match status" value="1"/>
</dbReference>
<dbReference type="SUPFAM" id="SSF51735">
    <property type="entry name" value="NAD(P)-binding Rossmann-fold domains"/>
    <property type="match status" value="1"/>
</dbReference>
<dbReference type="SMART" id="SM00829">
    <property type="entry name" value="PKS_ER"/>
    <property type="match status" value="1"/>
</dbReference>
<keyword evidence="1" id="KW-0539">Nucleus</keyword>
<feature type="domain" description="Enoyl reductase (ER)" evidence="2">
    <location>
        <begin position="16"/>
        <end position="348"/>
    </location>
</feature>
<protein>
    <recommendedName>
        <fullName evidence="2">Enoyl reductase (ER) domain-containing protein</fullName>
    </recommendedName>
</protein>
<name>A0A8H5PFX0_9HYPO</name>
<reference evidence="3 4" key="1">
    <citation type="submission" date="2020-05" db="EMBL/GenBank/DDBJ databases">
        <title>Identification and distribution of gene clusters putatively required for synthesis of sphingolipid metabolism inhibitors in phylogenetically diverse species of the filamentous fungus Fusarium.</title>
        <authorList>
            <person name="Kim H.-S."/>
            <person name="Busman M."/>
            <person name="Brown D.W."/>
            <person name="Divon H."/>
            <person name="Uhlig S."/>
            <person name="Proctor R.H."/>
        </authorList>
    </citation>
    <scope>NUCLEOTIDE SEQUENCE [LARGE SCALE GENOMIC DNA]</scope>
    <source>
        <strain evidence="3 4">NRRL 36939</strain>
    </source>
</reference>
<dbReference type="PANTHER" id="PTHR45033">
    <property type="match status" value="1"/>
</dbReference>
<evidence type="ECO:0000259" key="2">
    <source>
        <dbReference type="SMART" id="SM00829"/>
    </source>
</evidence>
<accession>A0A8H5PFX0</accession>
<dbReference type="AlphaFoldDB" id="A0A8H5PFX0"/>
<dbReference type="EMBL" id="JAAOAS010000087">
    <property type="protein sequence ID" value="KAF5595995.1"/>
    <property type="molecule type" value="Genomic_DNA"/>
</dbReference>
<organism evidence="3 4">
    <name type="scientific">Fusarium pseudocircinatum</name>
    <dbReference type="NCBI Taxonomy" id="56676"/>
    <lineage>
        <taxon>Eukaryota</taxon>
        <taxon>Fungi</taxon>
        <taxon>Dikarya</taxon>
        <taxon>Ascomycota</taxon>
        <taxon>Pezizomycotina</taxon>
        <taxon>Sordariomycetes</taxon>
        <taxon>Hypocreomycetidae</taxon>
        <taxon>Hypocreales</taxon>
        <taxon>Nectriaceae</taxon>
        <taxon>Fusarium</taxon>
        <taxon>Fusarium fujikuroi species complex</taxon>
    </lineage>
</organism>
<dbReference type="InterPro" id="IPR013154">
    <property type="entry name" value="ADH-like_N"/>
</dbReference>
<proteinExistence type="predicted"/>
<dbReference type="Pfam" id="PF08240">
    <property type="entry name" value="ADH_N"/>
    <property type="match status" value="1"/>
</dbReference>